<sequence length="37" mass="4331">MYNYVTKAIAFVFCLVFNRKQITISTNCLGKIQEFIL</sequence>
<comment type="caution">
    <text evidence="1">The sequence shown here is derived from an EMBL/GenBank/DDBJ whole genome shotgun (WGS) entry which is preliminary data.</text>
</comment>
<organism evidence="1 2">
    <name type="scientific">Trichomalopsis sarcophagae</name>
    <dbReference type="NCBI Taxonomy" id="543379"/>
    <lineage>
        <taxon>Eukaryota</taxon>
        <taxon>Metazoa</taxon>
        <taxon>Ecdysozoa</taxon>
        <taxon>Arthropoda</taxon>
        <taxon>Hexapoda</taxon>
        <taxon>Insecta</taxon>
        <taxon>Pterygota</taxon>
        <taxon>Neoptera</taxon>
        <taxon>Endopterygota</taxon>
        <taxon>Hymenoptera</taxon>
        <taxon>Apocrita</taxon>
        <taxon>Proctotrupomorpha</taxon>
        <taxon>Chalcidoidea</taxon>
        <taxon>Pteromalidae</taxon>
        <taxon>Pteromalinae</taxon>
        <taxon>Trichomalopsis</taxon>
    </lineage>
</organism>
<keyword evidence="2" id="KW-1185">Reference proteome</keyword>
<dbReference type="EMBL" id="NNAY01005912">
    <property type="protein sequence ID" value="OXU16520.1"/>
    <property type="molecule type" value="Genomic_DNA"/>
</dbReference>
<reference evidence="1 2" key="1">
    <citation type="journal article" date="2017" name="Curr. Biol.">
        <title>The Evolution of Venom by Co-option of Single-Copy Genes.</title>
        <authorList>
            <person name="Martinson E.O."/>
            <person name="Mrinalini"/>
            <person name="Kelkar Y.D."/>
            <person name="Chang C.H."/>
            <person name="Werren J.H."/>
        </authorList>
    </citation>
    <scope>NUCLEOTIDE SEQUENCE [LARGE SCALE GENOMIC DNA]</scope>
    <source>
        <strain evidence="1 2">Alberta</strain>
        <tissue evidence="1">Whole body</tissue>
    </source>
</reference>
<gene>
    <name evidence="1" type="ORF">TSAR_005114</name>
</gene>
<name>A0A232EDU5_9HYME</name>
<evidence type="ECO:0000313" key="2">
    <source>
        <dbReference type="Proteomes" id="UP000215335"/>
    </source>
</evidence>
<accession>A0A232EDU5</accession>
<evidence type="ECO:0000313" key="1">
    <source>
        <dbReference type="EMBL" id="OXU16520.1"/>
    </source>
</evidence>
<dbReference type="AlphaFoldDB" id="A0A232EDU5"/>
<dbReference type="Proteomes" id="UP000215335">
    <property type="component" value="Unassembled WGS sequence"/>
</dbReference>
<protein>
    <submittedName>
        <fullName evidence="1">Uncharacterized protein</fullName>
    </submittedName>
</protein>
<proteinExistence type="predicted"/>